<keyword evidence="1" id="KW-0560">Oxidoreductase</keyword>
<dbReference type="InterPro" id="IPR050982">
    <property type="entry name" value="Auxin_biosynth/cation_transpt"/>
</dbReference>
<proteinExistence type="predicted"/>
<dbReference type="GO" id="GO:0050660">
    <property type="term" value="F:flavin adenine dinucleotide binding"/>
    <property type="evidence" value="ECO:0007669"/>
    <property type="project" value="TreeGrafter"/>
</dbReference>
<dbReference type="GO" id="GO:0004497">
    <property type="term" value="F:monooxygenase activity"/>
    <property type="evidence" value="ECO:0007669"/>
    <property type="project" value="TreeGrafter"/>
</dbReference>
<name>A0A495PJ10_9FLAO</name>
<protein>
    <submittedName>
        <fullName evidence="2">Putative flavoprotein involved in K+ transport</fullName>
    </submittedName>
</protein>
<dbReference type="SUPFAM" id="SSF51905">
    <property type="entry name" value="FAD/NAD(P)-binding domain"/>
    <property type="match status" value="2"/>
</dbReference>
<accession>A0A495PJ10</accession>
<dbReference type="EMBL" id="RBLG01000003">
    <property type="protein sequence ID" value="RKS50731.1"/>
    <property type="molecule type" value="Genomic_DNA"/>
</dbReference>
<dbReference type="Pfam" id="PF13738">
    <property type="entry name" value="Pyr_redox_3"/>
    <property type="match status" value="1"/>
</dbReference>
<evidence type="ECO:0000256" key="1">
    <source>
        <dbReference type="ARBA" id="ARBA00023002"/>
    </source>
</evidence>
<dbReference type="AlphaFoldDB" id="A0A495PJ10"/>
<dbReference type="OrthoDB" id="9778740at2"/>
<dbReference type="Gene3D" id="3.50.50.60">
    <property type="entry name" value="FAD/NAD(P)-binding domain"/>
    <property type="match status" value="1"/>
</dbReference>
<evidence type="ECO:0000313" key="3">
    <source>
        <dbReference type="Proteomes" id="UP000276282"/>
    </source>
</evidence>
<dbReference type="PRINTS" id="PR00368">
    <property type="entry name" value="FADPNR"/>
</dbReference>
<organism evidence="2 3">
    <name type="scientific">Gillisia mitskevichiae</name>
    <dbReference type="NCBI Taxonomy" id="270921"/>
    <lineage>
        <taxon>Bacteria</taxon>
        <taxon>Pseudomonadati</taxon>
        <taxon>Bacteroidota</taxon>
        <taxon>Flavobacteriia</taxon>
        <taxon>Flavobacteriales</taxon>
        <taxon>Flavobacteriaceae</taxon>
        <taxon>Gillisia</taxon>
    </lineage>
</organism>
<reference evidence="2 3" key="1">
    <citation type="submission" date="2018-10" db="EMBL/GenBank/DDBJ databases">
        <title>Genomic Encyclopedia of Archaeal and Bacterial Type Strains, Phase II (KMG-II): from individual species to whole genera.</title>
        <authorList>
            <person name="Goeker M."/>
        </authorList>
    </citation>
    <scope>NUCLEOTIDE SEQUENCE [LARGE SCALE GENOMIC DNA]</scope>
    <source>
        <strain evidence="2 3">DSM 19839</strain>
    </source>
</reference>
<dbReference type="InterPro" id="IPR036188">
    <property type="entry name" value="FAD/NAD-bd_sf"/>
</dbReference>
<dbReference type="Proteomes" id="UP000276282">
    <property type="component" value="Unassembled WGS sequence"/>
</dbReference>
<dbReference type="PRINTS" id="PR00469">
    <property type="entry name" value="PNDRDTASEII"/>
</dbReference>
<dbReference type="PANTHER" id="PTHR43539">
    <property type="entry name" value="FLAVIN-BINDING MONOOXYGENASE-LIKE PROTEIN (AFU_ORTHOLOGUE AFUA_4G09220)"/>
    <property type="match status" value="1"/>
</dbReference>
<sequence>MYDFIIVGSAQAGLSMAYHLKQMGKSFLVVDKENKIGESWLSRWDSLTLFTPTEFNHLEGMEFPAPKGHYPNKYEVAAYFEAYVEKFELPIQFNTLITSIEKESGTFKLKHENGDFKCRNVIIATGPFHTPYTPPFSVKINKEVTQIHSNYYKNVGQLQQGDTLVVGGGDSGFQILDEISKNGSTTYFAGPDDAKTLPQEILGKTLWWWFTKTGFLSYSKHSWIGKAIANRPQPIIGLNIKEILNRKNVIPVGRALSADENDITFENDEVSTIKNIVWATGYRPNFNWIQGLELDKQGYPKNKRGVSSIKGLYFIGLPWLHTRGSATLGGVKKDADYISKVIEKQ</sequence>
<gene>
    <name evidence="2" type="ORF">BC962_2505</name>
</gene>
<evidence type="ECO:0000313" key="2">
    <source>
        <dbReference type="EMBL" id="RKS50731.1"/>
    </source>
</evidence>
<keyword evidence="3" id="KW-1185">Reference proteome</keyword>
<dbReference type="RefSeq" id="WP_121346321.1">
    <property type="nucleotide sequence ID" value="NZ_RBLG01000003.1"/>
</dbReference>
<dbReference type="PANTHER" id="PTHR43539:SF78">
    <property type="entry name" value="FLAVIN-CONTAINING MONOOXYGENASE"/>
    <property type="match status" value="1"/>
</dbReference>
<comment type="caution">
    <text evidence="2">The sequence shown here is derived from an EMBL/GenBank/DDBJ whole genome shotgun (WGS) entry which is preliminary data.</text>
</comment>